<proteinExistence type="predicted"/>
<feature type="compositionally biased region" description="Gly residues" evidence="1">
    <location>
        <begin position="187"/>
        <end position="196"/>
    </location>
</feature>
<name>A0AAW2EKX9_9HYME</name>
<feature type="compositionally biased region" description="Basic and acidic residues" evidence="1">
    <location>
        <begin position="164"/>
        <end position="181"/>
    </location>
</feature>
<organism evidence="2 3">
    <name type="scientific">Cardiocondyla obscurior</name>
    <dbReference type="NCBI Taxonomy" id="286306"/>
    <lineage>
        <taxon>Eukaryota</taxon>
        <taxon>Metazoa</taxon>
        <taxon>Ecdysozoa</taxon>
        <taxon>Arthropoda</taxon>
        <taxon>Hexapoda</taxon>
        <taxon>Insecta</taxon>
        <taxon>Pterygota</taxon>
        <taxon>Neoptera</taxon>
        <taxon>Endopterygota</taxon>
        <taxon>Hymenoptera</taxon>
        <taxon>Apocrita</taxon>
        <taxon>Aculeata</taxon>
        <taxon>Formicoidea</taxon>
        <taxon>Formicidae</taxon>
        <taxon>Myrmicinae</taxon>
        <taxon>Cardiocondyla</taxon>
    </lineage>
</organism>
<sequence>MEIGRALAPRVLFRVNRRFLLAKITFMENDIIPPEVTLPFLTQMTIFPINETTAGENADGLRFNYRYAAITSEIGRSSSLGAIFNALPFSYFTNENLKERKKKKKKNTYRKKAKEKKKGPAFILPSAAFLTEETFLFSRFVRGGVLPLSYLGGIARRGKSSRFNGDDRESSIDARPTENRKTVMPGEGRGGGGGEGEVAEGRKVVEGC</sequence>
<keyword evidence="3" id="KW-1185">Reference proteome</keyword>
<feature type="compositionally biased region" description="Basic and acidic residues" evidence="1">
    <location>
        <begin position="199"/>
        <end position="208"/>
    </location>
</feature>
<protein>
    <submittedName>
        <fullName evidence="2">Uncharacterized protein</fullName>
    </submittedName>
</protein>
<dbReference type="EMBL" id="JADYXP020000020">
    <property type="protein sequence ID" value="KAL0104394.1"/>
    <property type="molecule type" value="Genomic_DNA"/>
</dbReference>
<evidence type="ECO:0000256" key="1">
    <source>
        <dbReference type="SAM" id="MobiDB-lite"/>
    </source>
</evidence>
<evidence type="ECO:0000313" key="3">
    <source>
        <dbReference type="Proteomes" id="UP001430953"/>
    </source>
</evidence>
<dbReference type="AlphaFoldDB" id="A0AAW2EKX9"/>
<feature type="region of interest" description="Disordered" evidence="1">
    <location>
        <begin position="159"/>
        <end position="208"/>
    </location>
</feature>
<comment type="caution">
    <text evidence="2">The sequence shown here is derived from an EMBL/GenBank/DDBJ whole genome shotgun (WGS) entry which is preliminary data.</text>
</comment>
<gene>
    <name evidence="2" type="ORF">PUN28_017245</name>
</gene>
<evidence type="ECO:0000313" key="2">
    <source>
        <dbReference type="EMBL" id="KAL0104394.1"/>
    </source>
</evidence>
<accession>A0AAW2EKX9</accession>
<reference evidence="2 3" key="1">
    <citation type="submission" date="2023-03" db="EMBL/GenBank/DDBJ databases">
        <title>High recombination rates correlate with genetic variation in Cardiocondyla obscurior ants.</title>
        <authorList>
            <person name="Errbii M."/>
        </authorList>
    </citation>
    <scope>NUCLEOTIDE SEQUENCE [LARGE SCALE GENOMIC DNA]</scope>
    <source>
        <strain evidence="2">Alpha-2009</strain>
        <tissue evidence="2">Whole body</tissue>
    </source>
</reference>
<dbReference type="Proteomes" id="UP001430953">
    <property type="component" value="Unassembled WGS sequence"/>
</dbReference>